<sequence length="381" mass="41272">MLRGFSPSGINTPIASGSRLGKRARTDDVLRDLEDIVDSYQQQERTRSLTCHCVLVSGGPSSRKSAIFANKFRAPRQPAAADAAIEALSRMGAHAQSRLVMLVQQYCKDGGVSSVIHHAKAEELLAASARTNLLRETIDILRTIAKRPAARLLVEGTERTRDMWHNPSAVGRNEDWVITLASETSIGKRGVDIGIGDSLGDHEFDSEKGREKICKSARSARDMALAMPGPIGRRPAILWIVQNHKYCIIFAVTALSSDLVAAKYLGHCHQPLLTPNLPLGVATATDLFLRAQTVLKDTVAALSIVQSDSDSSEDTPISSHVIPSPFGKPSAAHSPHAKKIRISKLSPHSSPVCPAKDARPARQSMLAGCTIQQRSFFLRES</sequence>
<feature type="region of interest" description="Disordered" evidence="1">
    <location>
        <begin position="309"/>
        <end position="333"/>
    </location>
</feature>
<feature type="compositionally biased region" description="Polar residues" evidence="1">
    <location>
        <begin position="309"/>
        <end position="318"/>
    </location>
</feature>
<protein>
    <submittedName>
        <fullName evidence="2">Uncharacterized protein</fullName>
    </submittedName>
</protein>
<keyword evidence="3" id="KW-1185">Reference proteome</keyword>
<accession>A0AAD5XP55</accession>
<evidence type="ECO:0000313" key="3">
    <source>
        <dbReference type="Proteomes" id="UP001212152"/>
    </source>
</evidence>
<evidence type="ECO:0000256" key="1">
    <source>
        <dbReference type="SAM" id="MobiDB-lite"/>
    </source>
</evidence>
<name>A0AAD5XP55_9FUNG</name>
<comment type="caution">
    <text evidence="2">The sequence shown here is derived from an EMBL/GenBank/DDBJ whole genome shotgun (WGS) entry which is preliminary data.</text>
</comment>
<dbReference type="Proteomes" id="UP001212152">
    <property type="component" value="Unassembled WGS sequence"/>
</dbReference>
<evidence type="ECO:0000313" key="2">
    <source>
        <dbReference type="EMBL" id="KAJ3181530.1"/>
    </source>
</evidence>
<reference evidence="2" key="1">
    <citation type="submission" date="2020-05" db="EMBL/GenBank/DDBJ databases">
        <title>Phylogenomic resolution of chytrid fungi.</title>
        <authorList>
            <person name="Stajich J.E."/>
            <person name="Amses K."/>
            <person name="Simmons R."/>
            <person name="Seto K."/>
            <person name="Myers J."/>
            <person name="Bonds A."/>
            <person name="Quandt C.A."/>
            <person name="Barry K."/>
            <person name="Liu P."/>
            <person name="Grigoriev I."/>
            <person name="Longcore J.E."/>
            <person name="James T.Y."/>
        </authorList>
    </citation>
    <scope>NUCLEOTIDE SEQUENCE</scope>
    <source>
        <strain evidence="2">JEL0379</strain>
    </source>
</reference>
<dbReference type="AlphaFoldDB" id="A0AAD5XP55"/>
<organism evidence="2 3">
    <name type="scientific">Geranomyces variabilis</name>
    <dbReference type="NCBI Taxonomy" id="109894"/>
    <lineage>
        <taxon>Eukaryota</taxon>
        <taxon>Fungi</taxon>
        <taxon>Fungi incertae sedis</taxon>
        <taxon>Chytridiomycota</taxon>
        <taxon>Chytridiomycota incertae sedis</taxon>
        <taxon>Chytridiomycetes</taxon>
        <taxon>Spizellomycetales</taxon>
        <taxon>Powellomycetaceae</taxon>
        <taxon>Geranomyces</taxon>
    </lineage>
</organism>
<dbReference type="EMBL" id="JADGJQ010000012">
    <property type="protein sequence ID" value="KAJ3181530.1"/>
    <property type="molecule type" value="Genomic_DNA"/>
</dbReference>
<proteinExistence type="predicted"/>
<gene>
    <name evidence="2" type="ORF">HDU87_001140</name>
</gene>